<evidence type="ECO:0000313" key="2">
    <source>
        <dbReference type="Proteomes" id="UP001054945"/>
    </source>
</evidence>
<dbReference type="EMBL" id="BPLR01006592">
    <property type="protein sequence ID" value="GIY11011.1"/>
    <property type="molecule type" value="Genomic_DNA"/>
</dbReference>
<comment type="caution">
    <text evidence="1">The sequence shown here is derived from an EMBL/GenBank/DDBJ whole genome shotgun (WGS) entry which is preliminary data.</text>
</comment>
<keyword evidence="2" id="KW-1185">Reference proteome</keyword>
<organism evidence="1 2">
    <name type="scientific">Caerostris extrusa</name>
    <name type="common">Bark spider</name>
    <name type="synonym">Caerostris bankana</name>
    <dbReference type="NCBI Taxonomy" id="172846"/>
    <lineage>
        <taxon>Eukaryota</taxon>
        <taxon>Metazoa</taxon>
        <taxon>Ecdysozoa</taxon>
        <taxon>Arthropoda</taxon>
        <taxon>Chelicerata</taxon>
        <taxon>Arachnida</taxon>
        <taxon>Araneae</taxon>
        <taxon>Araneomorphae</taxon>
        <taxon>Entelegynae</taxon>
        <taxon>Araneoidea</taxon>
        <taxon>Araneidae</taxon>
        <taxon>Caerostris</taxon>
    </lineage>
</organism>
<dbReference type="Proteomes" id="UP001054945">
    <property type="component" value="Unassembled WGS sequence"/>
</dbReference>
<accession>A0AAV4QQ09</accession>
<evidence type="ECO:0000313" key="1">
    <source>
        <dbReference type="EMBL" id="GIY11011.1"/>
    </source>
</evidence>
<sequence length="121" mass="14083">MSPLSENHVSDINELIFVPEKAVLNSIDKNPESFELIQKNHNLEKKEQKKPKDMFNIFHKVQDFSTVKTICNKGNVKTDSDEETKIFNRITQISNMQYKFSSPISPICSPEKRKLTKIMRL</sequence>
<name>A0AAV4QQ09_CAEEX</name>
<proteinExistence type="predicted"/>
<protein>
    <submittedName>
        <fullName evidence="1">Uncharacterized protein</fullName>
    </submittedName>
</protein>
<dbReference type="AlphaFoldDB" id="A0AAV4QQ09"/>
<reference evidence="1 2" key="1">
    <citation type="submission" date="2021-06" db="EMBL/GenBank/DDBJ databases">
        <title>Caerostris extrusa draft genome.</title>
        <authorList>
            <person name="Kono N."/>
            <person name="Arakawa K."/>
        </authorList>
    </citation>
    <scope>NUCLEOTIDE SEQUENCE [LARGE SCALE GENOMIC DNA]</scope>
</reference>
<gene>
    <name evidence="1" type="ORF">CEXT_30491</name>
</gene>